<dbReference type="EMBL" id="CP032157">
    <property type="protein sequence ID" value="AXY75520.1"/>
    <property type="molecule type" value="Genomic_DNA"/>
</dbReference>
<dbReference type="GO" id="GO:0009279">
    <property type="term" value="C:cell outer membrane"/>
    <property type="evidence" value="ECO:0007669"/>
    <property type="project" value="UniProtKB-SubCell"/>
</dbReference>
<feature type="domain" description="SusD-like N-terminal" evidence="7">
    <location>
        <begin position="107"/>
        <end position="223"/>
    </location>
</feature>
<accession>A0A3B7MR48</accession>
<dbReference type="AlphaFoldDB" id="A0A3B7MR48"/>
<dbReference type="InterPro" id="IPR011990">
    <property type="entry name" value="TPR-like_helical_dom_sf"/>
</dbReference>
<feature type="domain" description="RagB/SusD" evidence="6">
    <location>
        <begin position="293"/>
        <end position="475"/>
    </location>
</feature>
<evidence type="ECO:0000256" key="4">
    <source>
        <dbReference type="ARBA" id="ARBA00023136"/>
    </source>
</evidence>
<evidence type="ECO:0000256" key="5">
    <source>
        <dbReference type="ARBA" id="ARBA00023237"/>
    </source>
</evidence>
<comment type="similarity">
    <text evidence="2">Belongs to the SusD family.</text>
</comment>
<evidence type="ECO:0000313" key="8">
    <source>
        <dbReference type="EMBL" id="AXY75520.1"/>
    </source>
</evidence>
<evidence type="ECO:0000256" key="2">
    <source>
        <dbReference type="ARBA" id="ARBA00006275"/>
    </source>
</evidence>
<dbReference type="Gene3D" id="1.25.40.390">
    <property type="match status" value="1"/>
</dbReference>
<keyword evidence="5" id="KW-0998">Cell outer membrane</keyword>
<dbReference type="Proteomes" id="UP000263900">
    <property type="component" value="Chromosome"/>
</dbReference>
<dbReference type="RefSeq" id="WP_119051401.1">
    <property type="nucleotide sequence ID" value="NZ_CP032157.1"/>
</dbReference>
<protein>
    <submittedName>
        <fullName evidence="8">RagB/SusD family nutrient uptake outer membrane protein</fullName>
    </submittedName>
</protein>
<organism evidence="8 9">
    <name type="scientific">Paraflavitalea soli</name>
    <dbReference type="NCBI Taxonomy" id="2315862"/>
    <lineage>
        <taxon>Bacteria</taxon>
        <taxon>Pseudomonadati</taxon>
        <taxon>Bacteroidota</taxon>
        <taxon>Chitinophagia</taxon>
        <taxon>Chitinophagales</taxon>
        <taxon>Chitinophagaceae</taxon>
        <taxon>Paraflavitalea</taxon>
    </lineage>
</organism>
<dbReference type="Pfam" id="PF07980">
    <property type="entry name" value="SusD_RagB"/>
    <property type="match status" value="1"/>
</dbReference>
<dbReference type="OrthoDB" id="630434at2"/>
<name>A0A3B7MR48_9BACT</name>
<dbReference type="PROSITE" id="PS51257">
    <property type="entry name" value="PROKAR_LIPOPROTEIN"/>
    <property type="match status" value="1"/>
</dbReference>
<evidence type="ECO:0000256" key="1">
    <source>
        <dbReference type="ARBA" id="ARBA00004442"/>
    </source>
</evidence>
<proteinExistence type="inferred from homology"/>
<reference evidence="8 9" key="1">
    <citation type="submission" date="2018-09" db="EMBL/GenBank/DDBJ databases">
        <title>Genome sequencing of strain 6GH32-13.</title>
        <authorList>
            <person name="Weon H.-Y."/>
            <person name="Heo J."/>
            <person name="Kwon S.-W."/>
        </authorList>
    </citation>
    <scope>NUCLEOTIDE SEQUENCE [LARGE SCALE GENOMIC DNA]</scope>
    <source>
        <strain evidence="8 9">5GH32-13</strain>
    </source>
</reference>
<comment type="subcellular location">
    <subcellularLocation>
        <location evidence="1">Cell outer membrane</location>
    </subcellularLocation>
</comment>
<keyword evidence="4" id="KW-0472">Membrane</keyword>
<keyword evidence="9" id="KW-1185">Reference proteome</keyword>
<gene>
    <name evidence="8" type="ORF">D3H65_16720</name>
</gene>
<evidence type="ECO:0000313" key="9">
    <source>
        <dbReference type="Proteomes" id="UP000263900"/>
    </source>
</evidence>
<sequence length="510" mass="56889">MKKNIIIIASLISIFSSCSKSLNIDPDGTMTREQLQEIIKTKPATVLEPMVTSLVSQVNGYVPVNSVDSRNYLVCNLLLNLKGNDMVLAHTNGGWLVSDYQMLNYREENQARAALYWSMYYKWIYYANQVLDLIPANFDPAVTTDANKLIMKYKAAALTMRALSYTYLMWLYQDDYQHGGSTKAGVPLYTTVAGEEDRAPAKDVWDQVLADAKEAVALFKSSGLSNKASKTDIDASVASVVLARAAITTGDWPTAIAAADYVMQEYPTLINETQYTTAGMSNITLPETIFGYDYSTATGKGTSSFPGWMNIKGEGGYGGSQASWLAIDQRLYDQIAPTDYRRKNFVEAASVDYKYASSQLPEKHFKYYSYKFAAPPIDANTPNYNQDDIFMRTSEMILTKAEAEAKAGQDANAQNTLYILAHERDPSYVKSVSTGDALLREIQLQRRIELWGEAGFEFFDNKRWNIGVNRTGSANHTNQLVVPAGKLFTLQIPLSVELNYNPRITEQNPL</sequence>
<dbReference type="InterPro" id="IPR033985">
    <property type="entry name" value="SusD-like_N"/>
</dbReference>
<keyword evidence="3" id="KW-0732">Signal</keyword>
<evidence type="ECO:0000256" key="3">
    <source>
        <dbReference type="ARBA" id="ARBA00022729"/>
    </source>
</evidence>
<dbReference type="KEGG" id="pseg:D3H65_16720"/>
<evidence type="ECO:0000259" key="6">
    <source>
        <dbReference type="Pfam" id="PF07980"/>
    </source>
</evidence>
<dbReference type="InterPro" id="IPR012944">
    <property type="entry name" value="SusD_RagB_dom"/>
</dbReference>
<dbReference type="Pfam" id="PF14322">
    <property type="entry name" value="SusD-like_3"/>
    <property type="match status" value="1"/>
</dbReference>
<evidence type="ECO:0000259" key="7">
    <source>
        <dbReference type="Pfam" id="PF14322"/>
    </source>
</evidence>
<dbReference type="SUPFAM" id="SSF48452">
    <property type="entry name" value="TPR-like"/>
    <property type="match status" value="1"/>
</dbReference>